<protein>
    <submittedName>
        <fullName evidence="12">LFNG O-fucosylpeptide 3-beta-N-acetylglucosaminyltransferase</fullName>
    </submittedName>
</protein>
<feature type="signal peptide" evidence="10">
    <location>
        <begin position="1"/>
        <end position="18"/>
    </location>
</feature>
<dbReference type="Gene3D" id="3.90.550.50">
    <property type="match status" value="1"/>
</dbReference>
<feature type="domain" description="Fringe-like glycosyltransferase" evidence="11">
    <location>
        <begin position="146"/>
        <end position="367"/>
    </location>
</feature>
<keyword evidence="8" id="KW-0472">Membrane</keyword>
<dbReference type="Proteomes" id="UP000694388">
    <property type="component" value="Unplaced"/>
</dbReference>
<evidence type="ECO:0000256" key="8">
    <source>
        <dbReference type="ARBA" id="ARBA00023136"/>
    </source>
</evidence>
<dbReference type="Pfam" id="PF02434">
    <property type="entry name" value="Fringe"/>
    <property type="match status" value="1"/>
</dbReference>
<keyword evidence="7" id="KW-1133">Transmembrane helix</keyword>
<feature type="chain" id="PRO_5034375753" evidence="10">
    <location>
        <begin position="19"/>
        <end position="379"/>
    </location>
</feature>
<evidence type="ECO:0000259" key="11">
    <source>
        <dbReference type="Pfam" id="PF02434"/>
    </source>
</evidence>
<dbReference type="GeneTree" id="ENSGT00940000158717"/>
<accession>A0A8C4X119</accession>
<evidence type="ECO:0000256" key="3">
    <source>
        <dbReference type="ARBA" id="ARBA00022676"/>
    </source>
</evidence>
<evidence type="ECO:0000256" key="5">
    <source>
        <dbReference type="ARBA" id="ARBA00022692"/>
    </source>
</evidence>
<comment type="subcellular location">
    <subcellularLocation>
        <location evidence="9">Endomembrane system</location>
        <topology evidence="9">Single-pass membrane protein</topology>
    </subcellularLocation>
    <subcellularLocation>
        <location evidence="1">Membrane</location>
        <topology evidence="1">Single-pass type II membrane protein</topology>
    </subcellularLocation>
</comment>
<name>A0A8C4X119_EPTBU</name>
<evidence type="ECO:0000256" key="2">
    <source>
        <dbReference type="ARBA" id="ARBA00008661"/>
    </source>
</evidence>
<keyword evidence="6" id="KW-0735">Signal-anchor</keyword>
<evidence type="ECO:0000256" key="6">
    <source>
        <dbReference type="ARBA" id="ARBA00022968"/>
    </source>
</evidence>
<evidence type="ECO:0000256" key="7">
    <source>
        <dbReference type="ARBA" id="ARBA00022989"/>
    </source>
</evidence>
<evidence type="ECO:0000256" key="10">
    <source>
        <dbReference type="SAM" id="SignalP"/>
    </source>
</evidence>
<evidence type="ECO:0000313" key="12">
    <source>
        <dbReference type="Ensembl" id="ENSEBUP00000025601.1"/>
    </source>
</evidence>
<evidence type="ECO:0000256" key="9">
    <source>
        <dbReference type="ARBA" id="ARBA00037847"/>
    </source>
</evidence>
<dbReference type="GO" id="GO:0016757">
    <property type="term" value="F:glycosyltransferase activity"/>
    <property type="evidence" value="ECO:0007669"/>
    <property type="project" value="UniProtKB-KW"/>
</dbReference>
<reference evidence="12" key="1">
    <citation type="submission" date="2025-08" db="UniProtKB">
        <authorList>
            <consortium name="Ensembl"/>
        </authorList>
    </citation>
    <scope>IDENTIFICATION</scope>
</reference>
<evidence type="ECO:0000256" key="1">
    <source>
        <dbReference type="ARBA" id="ARBA00004606"/>
    </source>
</evidence>
<keyword evidence="13" id="KW-1185">Reference proteome</keyword>
<keyword evidence="5" id="KW-0812">Transmembrane</keyword>
<dbReference type="GO" id="GO:0012505">
    <property type="term" value="C:endomembrane system"/>
    <property type="evidence" value="ECO:0007669"/>
    <property type="project" value="UniProtKB-SubCell"/>
</dbReference>
<dbReference type="Ensembl" id="ENSEBUT00000026177.1">
    <property type="protein sequence ID" value="ENSEBUP00000025601.1"/>
    <property type="gene ID" value="ENSEBUG00000015778.1"/>
</dbReference>
<comment type="similarity">
    <text evidence="2">Belongs to the glycosyltransferase 31 family.</text>
</comment>
<dbReference type="InterPro" id="IPR003378">
    <property type="entry name" value="Fringe-like_glycosylTrfase"/>
</dbReference>
<organism evidence="12 13">
    <name type="scientific">Eptatretus burgeri</name>
    <name type="common">Inshore hagfish</name>
    <dbReference type="NCBI Taxonomy" id="7764"/>
    <lineage>
        <taxon>Eukaryota</taxon>
        <taxon>Metazoa</taxon>
        <taxon>Chordata</taxon>
        <taxon>Craniata</taxon>
        <taxon>Vertebrata</taxon>
        <taxon>Cyclostomata</taxon>
        <taxon>Myxini</taxon>
        <taxon>Myxiniformes</taxon>
        <taxon>Myxinidae</taxon>
        <taxon>Eptatretinae</taxon>
        <taxon>Eptatretus</taxon>
    </lineage>
</organism>
<keyword evidence="4" id="KW-0808">Transferase</keyword>
<dbReference type="AlphaFoldDB" id="A0A8C4X119"/>
<evidence type="ECO:0000313" key="13">
    <source>
        <dbReference type="Proteomes" id="UP000694388"/>
    </source>
</evidence>
<proteinExistence type="inferred from homology"/>
<keyword evidence="3" id="KW-0328">Glycosyltransferase</keyword>
<evidence type="ECO:0000256" key="4">
    <source>
        <dbReference type="ARBA" id="ARBA00022679"/>
    </source>
</evidence>
<sequence>MGNAVPCVLSSLVLTCLALTALVPHARYRGSTRRPRALLDDVLGGDAMDPTYRGKGLDVQDPPSQKGVLTWSSVHVTRTAWKSDDDDDDDESKWKEKLEPISPKRILSVLHRDISSYISSLVRQRASAATKELKHPPELPHKGALDGSDLFIAVKTTSRFHTSRLSLLLDTWIGGAKEQTYIFTDEKDDELEAVMGDHVVVTNCAPAHSHQALSCKMEAEFEAYLITDKQWFCHVDDDNYLNAAALLQLLGDQPHGRPLYLGRPSLDHPVQATDRYGQATLPVRFWFATGGAGFCINRELAVRMKPWVRGGAFVQTAARLRLPDDCTVGYIAQALLGVPLSRSSLFHSHLENLAQIPAHLLPHQVTLWSLQECKWLLFL</sequence>
<keyword evidence="10" id="KW-0732">Signal</keyword>
<dbReference type="GO" id="GO:0016020">
    <property type="term" value="C:membrane"/>
    <property type="evidence" value="ECO:0007669"/>
    <property type="project" value="UniProtKB-SubCell"/>
</dbReference>
<reference evidence="12" key="2">
    <citation type="submission" date="2025-09" db="UniProtKB">
        <authorList>
            <consortium name="Ensembl"/>
        </authorList>
    </citation>
    <scope>IDENTIFICATION</scope>
</reference>
<dbReference type="PANTHER" id="PTHR10811">
    <property type="entry name" value="FRINGE-RELATED"/>
    <property type="match status" value="1"/>
</dbReference>